<dbReference type="Proteomes" id="UP000613193">
    <property type="component" value="Unassembled WGS sequence"/>
</dbReference>
<dbReference type="InterPro" id="IPR029044">
    <property type="entry name" value="Nucleotide-diphossugar_trans"/>
</dbReference>
<dbReference type="PANTHER" id="PTHR22916:SF3">
    <property type="entry name" value="UDP-GLCNAC:BETAGAL BETA-1,3-N-ACETYLGLUCOSAMINYLTRANSFERASE-LIKE PROTEIN 1"/>
    <property type="match status" value="1"/>
</dbReference>
<keyword evidence="3" id="KW-1185">Reference proteome</keyword>
<dbReference type="RefSeq" id="WP_200063758.1">
    <property type="nucleotide sequence ID" value="NZ_JAEHFW010000001.1"/>
</dbReference>
<accession>A0A934PQE9</accession>
<proteinExistence type="predicted"/>
<dbReference type="EMBL" id="JAEHFW010000001">
    <property type="protein sequence ID" value="MBK0378194.1"/>
    <property type="molecule type" value="Genomic_DNA"/>
</dbReference>
<organism evidence="2 3">
    <name type="scientific">Mucilaginibacter segetis</name>
    <dbReference type="NCBI Taxonomy" id="2793071"/>
    <lineage>
        <taxon>Bacteria</taxon>
        <taxon>Pseudomonadati</taxon>
        <taxon>Bacteroidota</taxon>
        <taxon>Sphingobacteriia</taxon>
        <taxon>Sphingobacteriales</taxon>
        <taxon>Sphingobacteriaceae</taxon>
        <taxon>Mucilaginibacter</taxon>
    </lineage>
</organism>
<feature type="domain" description="Glycosyltransferase 2-like" evidence="1">
    <location>
        <begin position="14"/>
        <end position="134"/>
    </location>
</feature>
<reference evidence="2" key="1">
    <citation type="submission" date="2020-12" db="EMBL/GenBank/DDBJ databases">
        <title>Bacterial novel species Mucilaginibacter sp. SD-g isolated from soil.</title>
        <authorList>
            <person name="Jung H.-Y."/>
        </authorList>
    </citation>
    <scope>NUCLEOTIDE SEQUENCE</scope>
    <source>
        <strain evidence="2">SD-g</strain>
    </source>
</reference>
<gene>
    <name evidence="2" type="ORF">I5M19_02690</name>
</gene>
<dbReference type="PANTHER" id="PTHR22916">
    <property type="entry name" value="GLYCOSYLTRANSFERASE"/>
    <property type="match status" value="1"/>
</dbReference>
<evidence type="ECO:0000259" key="1">
    <source>
        <dbReference type="Pfam" id="PF00535"/>
    </source>
</evidence>
<dbReference type="Pfam" id="PF00535">
    <property type="entry name" value="Glycos_transf_2"/>
    <property type="match status" value="1"/>
</dbReference>
<dbReference type="AlphaFoldDB" id="A0A934PQE9"/>
<sequence>MESINKINSQPLVSIIIPAYNASAYIQKAIISAIDQSWRNKEIIIIDDGSTDNTLTVAKYFECETVHVFHQENTGASAARNFGLSKAKGEYVQFLDADDILSLDKIEEQVNTLLKNPCKIAVCSTVHFFDGEDHLSCKPSQYEESYLINADPVKFLIKLWGGYDENGSMVQPNAWLTPMSLIQSAGLWNEELTLDDDGEFFARVILASEGVIKSKGLNYYRKYKSRNNLSSQTNTKDIESAVKSTLLKKQYILKCTNNDTAKKAVFTQLINLCHICYGREHNLYKIVKKELKTVPQYRYNHIVGGTLINKIAIIFGWKTAKILQLIYHKITIIL</sequence>
<evidence type="ECO:0000313" key="2">
    <source>
        <dbReference type="EMBL" id="MBK0378194.1"/>
    </source>
</evidence>
<name>A0A934PQE9_9SPHI</name>
<protein>
    <submittedName>
        <fullName evidence="2">Glycosyltransferase family 2 protein</fullName>
    </submittedName>
</protein>
<evidence type="ECO:0000313" key="3">
    <source>
        <dbReference type="Proteomes" id="UP000613193"/>
    </source>
</evidence>
<dbReference type="CDD" id="cd00761">
    <property type="entry name" value="Glyco_tranf_GTA_type"/>
    <property type="match status" value="1"/>
</dbReference>
<dbReference type="GO" id="GO:0016758">
    <property type="term" value="F:hexosyltransferase activity"/>
    <property type="evidence" value="ECO:0007669"/>
    <property type="project" value="UniProtKB-ARBA"/>
</dbReference>
<comment type="caution">
    <text evidence="2">The sequence shown here is derived from an EMBL/GenBank/DDBJ whole genome shotgun (WGS) entry which is preliminary data.</text>
</comment>
<dbReference type="Gene3D" id="3.90.550.10">
    <property type="entry name" value="Spore Coat Polysaccharide Biosynthesis Protein SpsA, Chain A"/>
    <property type="match status" value="1"/>
</dbReference>
<dbReference type="InterPro" id="IPR001173">
    <property type="entry name" value="Glyco_trans_2-like"/>
</dbReference>
<dbReference type="SUPFAM" id="SSF53448">
    <property type="entry name" value="Nucleotide-diphospho-sugar transferases"/>
    <property type="match status" value="1"/>
</dbReference>